<dbReference type="Proteomes" id="UP001055117">
    <property type="component" value="Unassembled WGS sequence"/>
</dbReference>
<evidence type="ECO:0000313" key="2">
    <source>
        <dbReference type="Proteomes" id="UP001055117"/>
    </source>
</evidence>
<comment type="caution">
    <text evidence="1">The sequence shown here is derived from an EMBL/GenBank/DDBJ whole genome shotgun (WGS) entry which is preliminary data.</text>
</comment>
<protein>
    <submittedName>
        <fullName evidence="1">Uncharacterized protein</fullName>
    </submittedName>
</protein>
<organism evidence="1 2">
    <name type="scientific">Methylobacterium cerastii</name>
    <dbReference type="NCBI Taxonomy" id="932741"/>
    <lineage>
        <taxon>Bacteria</taxon>
        <taxon>Pseudomonadati</taxon>
        <taxon>Pseudomonadota</taxon>
        <taxon>Alphaproteobacteria</taxon>
        <taxon>Hyphomicrobiales</taxon>
        <taxon>Methylobacteriaceae</taxon>
        <taxon>Methylobacterium</taxon>
    </lineage>
</organism>
<dbReference type="EMBL" id="BPQG01000108">
    <property type="protein sequence ID" value="GJD47001.1"/>
    <property type="molecule type" value="Genomic_DNA"/>
</dbReference>
<proteinExistence type="predicted"/>
<name>A0ABQ4QQK6_9HYPH</name>
<keyword evidence="2" id="KW-1185">Reference proteome</keyword>
<evidence type="ECO:0000313" key="1">
    <source>
        <dbReference type="EMBL" id="GJD47001.1"/>
    </source>
</evidence>
<sequence>MFVPLSLPKPYPKPLAIFLNEDDASGLKGRLEGCNSTLFQGVSALKTGDGISGHASSSSKVTDAQAERRSSHLALDSLHFITLLRFRLTAV</sequence>
<reference evidence="1 2" key="1">
    <citation type="journal article" date="2021" name="Front. Microbiol.">
        <title>Comprehensive Comparative Genomics and Phenotyping of Methylobacterium Species.</title>
        <authorList>
            <person name="Alessa O."/>
            <person name="Ogura Y."/>
            <person name="Fujitani Y."/>
            <person name="Takami H."/>
            <person name="Hayashi T."/>
            <person name="Sahin N."/>
            <person name="Tani A."/>
        </authorList>
    </citation>
    <scope>NUCLEOTIDE SEQUENCE [LARGE SCALE GENOMIC DNA]</scope>
    <source>
        <strain evidence="1 2">DSM 23679</strain>
    </source>
</reference>
<accession>A0ABQ4QQK6</accession>
<gene>
    <name evidence="1" type="ORF">AFCDBAGC_4886</name>
</gene>